<dbReference type="PANTHER" id="PTHR20854">
    <property type="entry name" value="INOSITOL MONOPHOSPHATASE"/>
    <property type="match status" value="1"/>
</dbReference>
<proteinExistence type="predicted"/>
<reference evidence="1 2" key="1">
    <citation type="submission" date="2016-03" db="EMBL/GenBank/DDBJ databases">
        <authorList>
            <person name="Sant'Anna F.H."/>
            <person name="Ambrosini A."/>
            <person name="Souza R."/>
            <person name="Bach E."/>
            <person name="Fernandes G."/>
            <person name="Balsanelli E."/>
            <person name="Baura V.A."/>
            <person name="Souza E.M."/>
            <person name="Passaglia L."/>
        </authorList>
    </citation>
    <scope>NUCLEOTIDE SEQUENCE [LARGE SCALE GENOMIC DNA]</scope>
    <source>
        <strain evidence="1 2">P26E</strain>
    </source>
</reference>
<keyword evidence="2" id="KW-1185">Reference proteome</keyword>
<dbReference type="PRINTS" id="PR00377">
    <property type="entry name" value="IMPHPHTASES"/>
</dbReference>
<dbReference type="Pfam" id="PF00459">
    <property type="entry name" value="Inositol_P"/>
    <property type="match status" value="1"/>
</dbReference>
<evidence type="ECO:0000313" key="2">
    <source>
        <dbReference type="Proteomes" id="UP000186058"/>
    </source>
</evidence>
<dbReference type="Gene3D" id="3.40.190.80">
    <property type="match status" value="1"/>
</dbReference>
<sequence>MADSIEQVQEIIRECTKLGYALKQVACLNQKTLFSVQEVNAYGERSLMIDLVLEELCLNFFKGIPAVRNIISEESGYLDFNRGRFTVILDPLDGTKNFTMGLSYYACSIAILDENGEVCGAYVINLANGHEYTAIKGKGAFRNGQPIHTLMQQRLNQGDGIFVGLAKKEWELQAMKRVILQLKSYRAMGCAALDLCCLASGAASVFVDISYTAKLVDVLASSLILEEAGGWVTTEKGTSITLLTTQGNITEITLQQKFCTLGASNASLQEILMDTIGLQGSVWL</sequence>
<evidence type="ECO:0000313" key="1">
    <source>
        <dbReference type="EMBL" id="OKP87758.1"/>
    </source>
</evidence>
<evidence type="ECO:0008006" key="3">
    <source>
        <dbReference type="Google" id="ProtNLM"/>
    </source>
</evidence>
<gene>
    <name evidence="1" type="ORF">A3844_10150</name>
</gene>
<dbReference type="Gene3D" id="3.30.540.10">
    <property type="entry name" value="Fructose-1,6-Bisphosphatase, subunit A, domain 1"/>
    <property type="match status" value="1"/>
</dbReference>
<protein>
    <recommendedName>
        <fullName evidence="3">Inositol monophosphatase</fullName>
    </recommendedName>
</protein>
<dbReference type="EMBL" id="LVWI01000034">
    <property type="protein sequence ID" value="OKP87758.1"/>
    <property type="molecule type" value="Genomic_DNA"/>
</dbReference>
<dbReference type="SUPFAM" id="SSF56655">
    <property type="entry name" value="Carbohydrate phosphatase"/>
    <property type="match status" value="1"/>
</dbReference>
<accession>A0ABX3EPV4</accession>
<dbReference type="InterPro" id="IPR000760">
    <property type="entry name" value="Inositol_monophosphatase-like"/>
</dbReference>
<organism evidence="1 2">
    <name type="scientific">Paenibacillus helianthi</name>
    <dbReference type="NCBI Taxonomy" id="1349432"/>
    <lineage>
        <taxon>Bacteria</taxon>
        <taxon>Bacillati</taxon>
        <taxon>Bacillota</taxon>
        <taxon>Bacilli</taxon>
        <taxon>Bacillales</taxon>
        <taxon>Paenibacillaceae</taxon>
        <taxon>Paenibacillus</taxon>
    </lineage>
</organism>
<dbReference type="RefSeq" id="WP_074107345.1">
    <property type="nucleotide sequence ID" value="NZ_LVWI01000034.1"/>
</dbReference>
<comment type="caution">
    <text evidence="1">The sequence shown here is derived from an EMBL/GenBank/DDBJ whole genome shotgun (WGS) entry which is preliminary data.</text>
</comment>
<dbReference type="Proteomes" id="UP000186058">
    <property type="component" value="Unassembled WGS sequence"/>
</dbReference>
<name>A0ABX3EPV4_9BACL</name>
<dbReference type="PANTHER" id="PTHR20854:SF4">
    <property type="entry name" value="INOSITOL-1-MONOPHOSPHATASE-RELATED"/>
    <property type="match status" value="1"/>
</dbReference>